<dbReference type="AlphaFoldDB" id="A0A512JII5"/>
<evidence type="ECO:0000256" key="1">
    <source>
        <dbReference type="SAM" id="MobiDB-lite"/>
    </source>
</evidence>
<evidence type="ECO:0000313" key="4">
    <source>
        <dbReference type="Proteomes" id="UP000321750"/>
    </source>
</evidence>
<name>A0A512JII5_9HYPH</name>
<dbReference type="Proteomes" id="UP000321750">
    <property type="component" value="Unassembled WGS sequence"/>
</dbReference>
<comment type="caution">
    <text evidence="3">The sequence shown here is derived from an EMBL/GenBank/DDBJ whole genome shotgun (WGS) entry which is preliminary data.</text>
</comment>
<feature type="chain" id="PRO_5021835015" description="Secreted protein" evidence="2">
    <location>
        <begin position="23"/>
        <end position="79"/>
    </location>
</feature>
<dbReference type="OrthoDB" id="8004321at2"/>
<evidence type="ECO:0000313" key="3">
    <source>
        <dbReference type="EMBL" id="GEP09733.1"/>
    </source>
</evidence>
<feature type="signal peptide" evidence="2">
    <location>
        <begin position="1"/>
        <end position="22"/>
    </location>
</feature>
<accession>A0A512JII5</accession>
<feature type="region of interest" description="Disordered" evidence="1">
    <location>
        <begin position="59"/>
        <end position="79"/>
    </location>
</feature>
<dbReference type="RefSeq" id="WP_147046020.1">
    <property type="nucleotide sequence ID" value="NZ_BJZV01000006.1"/>
</dbReference>
<keyword evidence="4" id="KW-1185">Reference proteome</keyword>
<reference evidence="3 4" key="1">
    <citation type="submission" date="2019-07" db="EMBL/GenBank/DDBJ databases">
        <title>Whole genome shotgun sequence of Methylobacterium gnaphalii NBRC 107716.</title>
        <authorList>
            <person name="Hosoyama A."/>
            <person name="Uohara A."/>
            <person name="Ohji S."/>
            <person name="Ichikawa N."/>
        </authorList>
    </citation>
    <scope>NUCLEOTIDE SEQUENCE [LARGE SCALE GENOMIC DNA]</scope>
    <source>
        <strain evidence="3 4">NBRC 107716</strain>
    </source>
</reference>
<sequence>MRNHLIIVASALTLFSTAAVQAETTVIKRDAPDTVVVDRPASESKSVTVKEHGDGCVSKTVRKENDVGDSKTVHKESCD</sequence>
<protein>
    <recommendedName>
        <fullName evidence="5">Secreted protein</fullName>
    </recommendedName>
</protein>
<proteinExistence type="predicted"/>
<keyword evidence="2" id="KW-0732">Signal</keyword>
<feature type="compositionally biased region" description="Basic and acidic residues" evidence="1">
    <location>
        <begin position="61"/>
        <end position="79"/>
    </location>
</feature>
<evidence type="ECO:0008006" key="5">
    <source>
        <dbReference type="Google" id="ProtNLM"/>
    </source>
</evidence>
<dbReference type="EMBL" id="BJZV01000006">
    <property type="protein sequence ID" value="GEP09733.1"/>
    <property type="molecule type" value="Genomic_DNA"/>
</dbReference>
<gene>
    <name evidence="3" type="ORF">MGN01_15780</name>
</gene>
<organism evidence="3 4">
    <name type="scientific">Methylobacterium gnaphalii</name>
    <dbReference type="NCBI Taxonomy" id="1010610"/>
    <lineage>
        <taxon>Bacteria</taxon>
        <taxon>Pseudomonadati</taxon>
        <taxon>Pseudomonadota</taxon>
        <taxon>Alphaproteobacteria</taxon>
        <taxon>Hyphomicrobiales</taxon>
        <taxon>Methylobacteriaceae</taxon>
        <taxon>Methylobacterium</taxon>
    </lineage>
</organism>
<evidence type="ECO:0000256" key="2">
    <source>
        <dbReference type="SAM" id="SignalP"/>
    </source>
</evidence>